<dbReference type="Proteomes" id="UP001139410">
    <property type="component" value="Unassembled WGS sequence"/>
</dbReference>
<evidence type="ECO:0000313" key="3">
    <source>
        <dbReference type="Proteomes" id="UP001139410"/>
    </source>
</evidence>
<dbReference type="AlphaFoldDB" id="A0A9X1QLX2"/>
<name>A0A9X1QLX2_9SPHN</name>
<keyword evidence="3" id="KW-1185">Reference proteome</keyword>
<evidence type="ECO:0000256" key="1">
    <source>
        <dbReference type="SAM" id="SignalP"/>
    </source>
</evidence>
<accession>A0A9X1QLX2</accession>
<dbReference type="EMBL" id="JAKFGM010000002">
    <property type="protein sequence ID" value="MCF2514949.1"/>
    <property type="molecule type" value="Genomic_DNA"/>
</dbReference>
<dbReference type="InterPro" id="IPR025514">
    <property type="entry name" value="DUF4402"/>
</dbReference>
<keyword evidence="1" id="KW-0732">Signal</keyword>
<gene>
    <name evidence="2" type="ORF">LVY65_07705</name>
</gene>
<evidence type="ECO:0000313" key="2">
    <source>
        <dbReference type="EMBL" id="MCF2514949.1"/>
    </source>
</evidence>
<proteinExistence type="predicted"/>
<comment type="caution">
    <text evidence="2">The sequence shown here is derived from an EMBL/GenBank/DDBJ whole genome shotgun (WGS) entry which is preliminary data.</text>
</comment>
<reference evidence="2" key="1">
    <citation type="submission" date="2022-01" db="EMBL/GenBank/DDBJ databases">
        <authorList>
            <person name="Jo J.-H."/>
            <person name="Im W.-T."/>
        </authorList>
    </citation>
    <scope>NUCLEOTIDE SEQUENCE</scope>
    <source>
        <strain evidence="2">G124</strain>
    </source>
</reference>
<dbReference type="Pfam" id="PF14352">
    <property type="entry name" value="DUF4402"/>
    <property type="match status" value="1"/>
</dbReference>
<sequence length="169" mass="16665">MTKLIRLAALAAAVTVVATPAVAAPVSASPTASANVRILKPLELRGIRNLDFGTIVVGAVVGTDTVSITQAGVLTCGSGGQLTCSGTVASGQYNVRGSNNAVVTISAVASNLSNGTTNLLFTPNAPATVTLTSSGAPGDNFNVGGSIGLTAATPEGLYTGVMNVTVDYQ</sequence>
<feature type="signal peptide" evidence="1">
    <location>
        <begin position="1"/>
        <end position="23"/>
    </location>
</feature>
<dbReference type="RefSeq" id="WP_235067454.1">
    <property type="nucleotide sequence ID" value="NZ_JAKFGM010000002.1"/>
</dbReference>
<feature type="chain" id="PRO_5040901346" evidence="1">
    <location>
        <begin position="24"/>
        <end position="169"/>
    </location>
</feature>
<organism evidence="2 3">
    <name type="scientific">Sphingomonas cremea</name>
    <dbReference type="NCBI Taxonomy" id="2904799"/>
    <lineage>
        <taxon>Bacteria</taxon>
        <taxon>Pseudomonadati</taxon>
        <taxon>Pseudomonadota</taxon>
        <taxon>Alphaproteobacteria</taxon>
        <taxon>Sphingomonadales</taxon>
        <taxon>Sphingomonadaceae</taxon>
        <taxon>Sphingomonas</taxon>
    </lineage>
</organism>
<protein>
    <submittedName>
        <fullName evidence="2">DUF4402 domain-containing protein</fullName>
    </submittedName>
</protein>